<organism evidence="2 3">
    <name type="scientific">Trifolium subterraneum</name>
    <name type="common">Subterranean clover</name>
    <dbReference type="NCBI Taxonomy" id="3900"/>
    <lineage>
        <taxon>Eukaryota</taxon>
        <taxon>Viridiplantae</taxon>
        <taxon>Streptophyta</taxon>
        <taxon>Embryophyta</taxon>
        <taxon>Tracheophyta</taxon>
        <taxon>Spermatophyta</taxon>
        <taxon>Magnoliopsida</taxon>
        <taxon>eudicotyledons</taxon>
        <taxon>Gunneridae</taxon>
        <taxon>Pentapetalae</taxon>
        <taxon>rosids</taxon>
        <taxon>fabids</taxon>
        <taxon>Fabales</taxon>
        <taxon>Fabaceae</taxon>
        <taxon>Papilionoideae</taxon>
        <taxon>50 kb inversion clade</taxon>
        <taxon>NPAAA clade</taxon>
        <taxon>Hologalegina</taxon>
        <taxon>IRL clade</taxon>
        <taxon>Trifolieae</taxon>
        <taxon>Trifolium</taxon>
    </lineage>
</organism>
<accession>A0A2Z6NFN4</accession>
<protein>
    <recommendedName>
        <fullName evidence="4">Reverse transcriptase Ty1/copia-type domain-containing protein</fullName>
    </recommendedName>
</protein>
<dbReference type="Proteomes" id="UP000242715">
    <property type="component" value="Unassembled WGS sequence"/>
</dbReference>
<evidence type="ECO:0000256" key="1">
    <source>
        <dbReference type="SAM" id="MobiDB-lite"/>
    </source>
</evidence>
<feature type="region of interest" description="Disordered" evidence="1">
    <location>
        <begin position="261"/>
        <end position="303"/>
    </location>
</feature>
<keyword evidence="3" id="KW-1185">Reference proteome</keyword>
<dbReference type="CDD" id="cd09272">
    <property type="entry name" value="RNase_HI_RT_Ty1"/>
    <property type="match status" value="1"/>
</dbReference>
<feature type="compositionally biased region" description="Polar residues" evidence="1">
    <location>
        <begin position="58"/>
        <end position="75"/>
    </location>
</feature>
<proteinExistence type="predicted"/>
<dbReference type="EMBL" id="DF973930">
    <property type="protein sequence ID" value="GAU42666.1"/>
    <property type="molecule type" value="Genomic_DNA"/>
</dbReference>
<evidence type="ECO:0008006" key="4">
    <source>
        <dbReference type="Google" id="ProtNLM"/>
    </source>
</evidence>
<gene>
    <name evidence="2" type="ORF">TSUD_398720</name>
</gene>
<evidence type="ECO:0000313" key="2">
    <source>
        <dbReference type="EMBL" id="GAU42666.1"/>
    </source>
</evidence>
<feature type="compositionally biased region" description="Low complexity" evidence="1">
    <location>
        <begin position="273"/>
        <end position="286"/>
    </location>
</feature>
<dbReference type="Pfam" id="PF14223">
    <property type="entry name" value="Retrotran_gag_2"/>
    <property type="match status" value="1"/>
</dbReference>
<sequence length="472" mass="53939">MATKEVIGNSAVGATEKPFKFEGNHFKRWQQKMCFFLTLKKCVYILNEPIPVVPDATASGSGTKDISVTTTNGDDSASAGKEKTQTETTEQIKDKTLQAEKKRQLWIDNDYVCKNYIINGLEDDLYDYYRTYDTASDVWEALKKKYDTEEAGVKKYAVSRYLKYQMVDERSVEEQSHELQKIAHEIITEGMSLNEQFQIAVIIDKLPPGWKDFKNQLRHKTKEFSIEGLITHLRIEEESRKQDQKEEEKILIVSNNNKKKFGAALKPTGKPLKNQNRNQNRIKNGNPSKAPYARQQQQPPPPRNDFGEFLCFNSWKPGYSDADWNTLSDDSKATSGFIFNIAGGAVSWKSKKQTILAQSTMESEMIALATASEEASWLRCLLSEIPLWEKPMPAVLIHCDSTAAIAKIENRYYNGKRRQIRRKHSTLRDFLTKGAVRVDHVRTDDNLADPLTKGLAREKVYNTSVKMRLMPT</sequence>
<feature type="region of interest" description="Disordered" evidence="1">
    <location>
        <begin position="56"/>
        <end position="91"/>
    </location>
</feature>
<dbReference type="PANTHER" id="PTHR47592:SF30">
    <property type="entry name" value="CCHC-TYPE DOMAIN-CONTAINING PROTEIN"/>
    <property type="match status" value="1"/>
</dbReference>
<evidence type="ECO:0000313" key="3">
    <source>
        <dbReference type="Proteomes" id="UP000242715"/>
    </source>
</evidence>
<feature type="compositionally biased region" description="Basic and acidic residues" evidence="1">
    <location>
        <begin position="80"/>
        <end position="91"/>
    </location>
</feature>
<reference evidence="3" key="1">
    <citation type="journal article" date="2017" name="Front. Plant Sci.">
        <title>Climate Clever Clovers: New Paradigm to Reduce the Environmental Footprint of Ruminants by Breeding Low Methanogenic Forages Utilizing Haplotype Variation.</title>
        <authorList>
            <person name="Kaur P."/>
            <person name="Appels R."/>
            <person name="Bayer P.E."/>
            <person name="Keeble-Gagnere G."/>
            <person name="Wang J."/>
            <person name="Hirakawa H."/>
            <person name="Shirasawa K."/>
            <person name="Vercoe P."/>
            <person name="Stefanova K."/>
            <person name="Durmic Z."/>
            <person name="Nichols P."/>
            <person name="Revell C."/>
            <person name="Isobe S.N."/>
            <person name="Edwards D."/>
            <person name="Erskine W."/>
        </authorList>
    </citation>
    <scope>NUCLEOTIDE SEQUENCE [LARGE SCALE GENOMIC DNA]</scope>
    <source>
        <strain evidence="3">cv. Daliak</strain>
    </source>
</reference>
<dbReference type="OrthoDB" id="1684686at2759"/>
<dbReference type="AlphaFoldDB" id="A0A2Z6NFN4"/>
<dbReference type="PANTHER" id="PTHR47592">
    <property type="entry name" value="PBF68 PROTEIN"/>
    <property type="match status" value="1"/>
</dbReference>
<name>A0A2Z6NFN4_TRISU</name>